<evidence type="ECO:0000259" key="1">
    <source>
        <dbReference type="Pfam" id="PF01909"/>
    </source>
</evidence>
<dbReference type="SUPFAM" id="SSF81301">
    <property type="entry name" value="Nucleotidyltransferase"/>
    <property type="match status" value="1"/>
</dbReference>
<reference evidence="2 3" key="1">
    <citation type="submission" date="2019-07" db="EMBL/GenBank/DDBJ databases">
        <title>complete genome sequencing of Ornithinimicrobium sp. H23M54.</title>
        <authorList>
            <person name="Bae J.-W."/>
            <person name="Lee S.-Y."/>
        </authorList>
    </citation>
    <scope>NUCLEOTIDE SEQUENCE [LARGE SCALE GENOMIC DNA]</scope>
    <source>
        <strain evidence="2 3">H23M54</strain>
    </source>
</reference>
<dbReference type="OrthoDB" id="5176171at2"/>
<dbReference type="InterPro" id="IPR002934">
    <property type="entry name" value="Polymerase_NTP_transf_dom"/>
</dbReference>
<proteinExistence type="predicted"/>
<sequence length="277" mass="29685">MLSDERLHDMAQALVTVRGVQAVVLGGSRARGTHHRGSDVDLGLYYDHERLDLHALSRVAERFSDTGAVQVSGPGDWGPWVDGGGWLTVDDTAVDWILRDISRVRQQCDRAVQGAYAFHAQPGHPLGFLDVSYAGEVATCRPLADPTGVVKELRARVQPYPSALRESLVGNLWQAGFLVDAAGKGTAKQDIAYVLLCCSTALMLCAHAWHAAAGSWPTNEKGLVVDVGLLDVDSHDFAARAAQSLVAAGTTQEALVLLVGGVKEVVNDTVTRLREQT</sequence>
<evidence type="ECO:0000313" key="2">
    <source>
        <dbReference type="EMBL" id="QDO87058.1"/>
    </source>
</evidence>
<keyword evidence="2" id="KW-0808">Transferase</keyword>
<dbReference type="GO" id="GO:0016779">
    <property type="term" value="F:nucleotidyltransferase activity"/>
    <property type="evidence" value="ECO:0007669"/>
    <property type="project" value="InterPro"/>
</dbReference>
<keyword evidence="3" id="KW-1185">Reference proteome</keyword>
<dbReference type="InterPro" id="IPR043519">
    <property type="entry name" value="NT_sf"/>
</dbReference>
<name>A0A516G698_9MICO</name>
<dbReference type="Pfam" id="PF01909">
    <property type="entry name" value="NTP_transf_2"/>
    <property type="match status" value="1"/>
</dbReference>
<dbReference type="Proteomes" id="UP000315395">
    <property type="component" value="Chromosome"/>
</dbReference>
<dbReference type="KEGG" id="orz:FNH13_00925"/>
<dbReference type="EMBL" id="CP041616">
    <property type="protein sequence ID" value="QDO87058.1"/>
    <property type="molecule type" value="Genomic_DNA"/>
</dbReference>
<dbReference type="Gene3D" id="3.30.460.10">
    <property type="entry name" value="Beta Polymerase, domain 2"/>
    <property type="match status" value="1"/>
</dbReference>
<feature type="domain" description="Polymerase nucleotidyl transferase" evidence="1">
    <location>
        <begin position="19"/>
        <end position="50"/>
    </location>
</feature>
<dbReference type="RefSeq" id="WP_143781719.1">
    <property type="nucleotide sequence ID" value="NZ_CP041616.1"/>
</dbReference>
<dbReference type="AlphaFoldDB" id="A0A516G698"/>
<dbReference type="CDD" id="cd05403">
    <property type="entry name" value="NT_KNTase_like"/>
    <property type="match status" value="1"/>
</dbReference>
<gene>
    <name evidence="2" type="ORF">FNH13_00925</name>
</gene>
<evidence type="ECO:0000313" key="3">
    <source>
        <dbReference type="Proteomes" id="UP000315395"/>
    </source>
</evidence>
<accession>A0A516G698</accession>
<protein>
    <submittedName>
        <fullName evidence="2">Nucleotidyltransferase domain-containing protein</fullName>
    </submittedName>
</protein>
<organism evidence="2 3">
    <name type="scientific">Ornithinimicrobium ciconiae</name>
    <dbReference type="NCBI Taxonomy" id="2594265"/>
    <lineage>
        <taxon>Bacteria</taxon>
        <taxon>Bacillati</taxon>
        <taxon>Actinomycetota</taxon>
        <taxon>Actinomycetes</taxon>
        <taxon>Micrococcales</taxon>
        <taxon>Ornithinimicrobiaceae</taxon>
        <taxon>Ornithinimicrobium</taxon>
    </lineage>
</organism>